<dbReference type="AlphaFoldDB" id="A0A0F9Z7Z6"/>
<organism evidence="2 3">
    <name type="scientific">Vairimorpha ceranae</name>
    <dbReference type="NCBI Taxonomy" id="40302"/>
    <lineage>
        <taxon>Eukaryota</taxon>
        <taxon>Fungi</taxon>
        <taxon>Fungi incertae sedis</taxon>
        <taxon>Microsporidia</taxon>
        <taxon>Nosematidae</taxon>
        <taxon>Vairimorpha</taxon>
    </lineage>
</organism>
<dbReference type="Gene3D" id="3.30.300.90">
    <property type="entry name" value="BolA-like"/>
    <property type="match status" value="1"/>
</dbReference>
<protein>
    <recommendedName>
        <fullName evidence="4">BolA family transcriptional regulator</fullName>
    </recommendedName>
</protein>
<dbReference type="RefSeq" id="XP_024329806.1">
    <property type="nucleotide sequence ID" value="XM_024473913.1"/>
</dbReference>
<dbReference type="Pfam" id="PF01722">
    <property type="entry name" value="BolA"/>
    <property type="match status" value="1"/>
</dbReference>
<evidence type="ECO:0000313" key="3">
    <source>
        <dbReference type="Proteomes" id="UP000034350"/>
    </source>
</evidence>
<dbReference type="VEuPathDB" id="MicrosporidiaDB:G9O61_00g001250"/>
<evidence type="ECO:0008006" key="4">
    <source>
        <dbReference type="Google" id="ProtNLM"/>
    </source>
</evidence>
<name>A0A0F9Z7Z6_9MICR</name>
<dbReference type="InterPro" id="IPR036065">
    <property type="entry name" value="BolA-like_sf"/>
</dbReference>
<gene>
    <name evidence="2" type="ORF">AAJ76_1260004249</name>
</gene>
<dbReference type="VEuPathDB" id="MicrosporidiaDB:G9O61_00g011080"/>
<keyword evidence="3" id="KW-1185">Reference proteome</keyword>
<reference evidence="2 3" key="1">
    <citation type="journal article" date="2015" name="Environ. Microbiol.">
        <title>Genome analyses suggest the presence of polyploidy and recent human-driven expansions in eight global populations of the honeybee pathogen Nosema ceranae.</title>
        <authorList>
            <person name="Pelin A."/>
            <person name="Selman M."/>
            <person name="Aris-Brosou S."/>
            <person name="Farinelli L."/>
            <person name="Corradi N."/>
        </authorList>
    </citation>
    <scope>NUCLEOTIDE SEQUENCE [LARGE SCALE GENOMIC DNA]</scope>
    <source>
        <strain evidence="2 3">PA08 1199</strain>
    </source>
</reference>
<dbReference type="GO" id="GO:0016226">
    <property type="term" value="P:iron-sulfur cluster assembly"/>
    <property type="evidence" value="ECO:0007669"/>
    <property type="project" value="TreeGrafter"/>
</dbReference>
<dbReference type="VEuPathDB" id="MicrosporidiaDB:G9O61_00g001460"/>
<dbReference type="VEuPathDB" id="MicrosporidiaDB:AAJ76_1260004249"/>
<dbReference type="PANTHER" id="PTHR46230">
    <property type="match status" value="1"/>
</dbReference>
<comment type="similarity">
    <text evidence="1">Belongs to the BolA/IbaG family.</text>
</comment>
<evidence type="ECO:0000313" key="2">
    <source>
        <dbReference type="EMBL" id="KKO74064.1"/>
    </source>
</evidence>
<dbReference type="GeneID" id="36318812"/>
<accession>A0A0F9Z7Z6</accession>
<dbReference type="EMBL" id="JPQZ01000126">
    <property type="protein sequence ID" value="KKO74064.1"/>
    <property type="molecule type" value="Genomic_DNA"/>
</dbReference>
<evidence type="ECO:0000256" key="1">
    <source>
        <dbReference type="RuleBase" id="RU003860"/>
    </source>
</evidence>
<dbReference type="PANTHER" id="PTHR46230:SF7">
    <property type="entry name" value="BOLA-LIKE PROTEIN 1"/>
    <property type="match status" value="1"/>
</dbReference>
<sequence length="92" mass="10783">MSLNLQKEISEAIKNYFGFCTLKVENLSYLHVGHKSMKDVNSLETHFKIKIKSKKFNGQSEVERHRMIYKIIDFAFKKGLHAIEMDCESDLE</sequence>
<dbReference type="SUPFAM" id="SSF82657">
    <property type="entry name" value="BolA-like"/>
    <property type="match status" value="1"/>
</dbReference>
<dbReference type="PIRSF" id="PIRSF003113">
    <property type="entry name" value="BolA"/>
    <property type="match status" value="1"/>
</dbReference>
<comment type="caution">
    <text evidence="2">The sequence shown here is derived from an EMBL/GenBank/DDBJ whole genome shotgun (WGS) entry which is preliminary data.</text>
</comment>
<proteinExistence type="inferred from homology"/>
<dbReference type="OrthoDB" id="411584at2759"/>
<dbReference type="InterPro" id="IPR002634">
    <property type="entry name" value="BolA"/>
</dbReference>
<dbReference type="Proteomes" id="UP000034350">
    <property type="component" value="Unassembled WGS sequence"/>
</dbReference>